<feature type="region of interest" description="Disordered" evidence="1">
    <location>
        <begin position="41"/>
        <end position="71"/>
    </location>
</feature>
<dbReference type="AlphaFoldDB" id="A0A2P2JCJ0"/>
<accession>A0A2P2JCJ0</accession>
<proteinExistence type="predicted"/>
<feature type="compositionally biased region" description="Low complexity" evidence="1">
    <location>
        <begin position="20"/>
        <end position="29"/>
    </location>
</feature>
<reference evidence="2" key="1">
    <citation type="submission" date="2018-02" db="EMBL/GenBank/DDBJ databases">
        <title>Rhizophora mucronata_Transcriptome.</title>
        <authorList>
            <person name="Meera S.P."/>
            <person name="Sreeshan A."/>
            <person name="Augustine A."/>
        </authorList>
    </citation>
    <scope>NUCLEOTIDE SEQUENCE</scope>
    <source>
        <tissue evidence="2">Leaf</tissue>
    </source>
</reference>
<protein>
    <submittedName>
        <fullName evidence="2">Heat stress transcription factor A-4c-like isoform X1</fullName>
    </submittedName>
</protein>
<name>A0A2P2JCJ0_RHIMU</name>
<feature type="region of interest" description="Disordered" evidence="1">
    <location>
        <begin position="1"/>
        <end position="29"/>
    </location>
</feature>
<organism evidence="2">
    <name type="scientific">Rhizophora mucronata</name>
    <name type="common">Asiatic mangrove</name>
    <dbReference type="NCBI Taxonomy" id="61149"/>
    <lineage>
        <taxon>Eukaryota</taxon>
        <taxon>Viridiplantae</taxon>
        <taxon>Streptophyta</taxon>
        <taxon>Embryophyta</taxon>
        <taxon>Tracheophyta</taxon>
        <taxon>Spermatophyta</taxon>
        <taxon>Magnoliopsida</taxon>
        <taxon>eudicotyledons</taxon>
        <taxon>Gunneridae</taxon>
        <taxon>Pentapetalae</taxon>
        <taxon>rosids</taxon>
        <taxon>fabids</taxon>
        <taxon>Malpighiales</taxon>
        <taxon>Rhizophoraceae</taxon>
        <taxon>Rhizophora</taxon>
    </lineage>
</organism>
<dbReference type="EMBL" id="GGEC01010664">
    <property type="protein sequence ID" value="MBW91147.1"/>
    <property type="molecule type" value="Transcribed_RNA"/>
</dbReference>
<evidence type="ECO:0000256" key="1">
    <source>
        <dbReference type="SAM" id="MobiDB-lite"/>
    </source>
</evidence>
<sequence length="97" mass="10688">MNSEPAALLPTESVPAREQPAGAAPTAATGVNDVFWEQFLTENPGSTENREVQSERKDADGRKNEIKPGDHERFRWSIRNVNNLAEKMGHLTSAGRT</sequence>
<feature type="compositionally biased region" description="Basic and acidic residues" evidence="1">
    <location>
        <begin position="48"/>
        <end position="71"/>
    </location>
</feature>
<dbReference type="EMBL" id="GGEC01010663">
    <property type="protein sequence ID" value="MBW91146.1"/>
    <property type="molecule type" value="Transcribed_RNA"/>
</dbReference>
<evidence type="ECO:0000313" key="2">
    <source>
        <dbReference type="EMBL" id="MBW91147.1"/>
    </source>
</evidence>